<dbReference type="Gene3D" id="3.20.20.80">
    <property type="entry name" value="Glycosidases"/>
    <property type="match status" value="1"/>
</dbReference>
<evidence type="ECO:0000256" key="13">
    <source>
        <dbReference type="ARBA" id="ARBA00023326"/>
    </source>
</evidence>
<keyword evidence="11" id="KW-0449">Lipoprotein</keyword>
<dbReference type="InterPro" id="IPR036861">
    <property type="entry name" value="Endochitinase-like_sf"/>
</dbReference>
<proteinExistence type="predicted"/>
<evidence type="ECO:0000256" key="15">
    <source>
        <dbReference type="RuleBase" id="RU000489"/>
    </source>
</evidence>
<dbReference type="GO" id="GO:0006032">
    <property type="term" value="P:chitin catabolic process"/>
    <property type="evidence" value="ECO:0007669"/>
    <property type="project" value="UniProtKB-KW"/>
</dbReference>
<evidence type="ECO:0000259" key="17">
    <source>
        <dbReference type="PROSITE" id="PS51910"/>
    </source>
</evidence>
<dbReference type="InterPro" id="IPR050542">
    <property type="entry name" value="Glycosyl_Hydrlase18_Chitinase"/>
</dbReference>
<dbReference type="Pfam" id="PF00704">
    <property type="entry name" value="Glyco_hydro_18"/>
    <property type="match status" value="1"/>
</dbReference>
<dbReference type="PROSITE" id="PS51910">
    <property type="entry name" value="GH18_2"/>
    <property type="match status" value="1"/>
</dbReference>
<keyword evidence="5" id="KW-0325">Glycoprotein</keyword>
<dbReference type="SUPFAM" id="SSF57016">
    <property type="entry name" value="Plant lectins/antimicrobial peptides"/>
    <property type="match status" value="1"/>
</dbReference>
<keyword evidence="10" id="KW-0119">Carbohydrate metabolism</keyword>
<keyword evidence="8" id="KW-0146">Chitin degradation</keyword>
<feature type="domain" description="GH18" evidence="17">
    <location>
        <begin position="27"/>
        <end position="340"/>
    </location>
</feature>
<name>A0A0G2EXF8_9PEZI</name>
<evidence type="ECO:0000256" key="14">
    <source>
        <dbReference type="PROSITE-ProRule" id="PRU00261"/>
    </source>
</evidence>
<dbReference type="InterPro" id="IPR001002">
    <property type="entry name" value="Chitin-bd_1"/>
</dbReference>
<evidence type="ECO:0000256" key="4">
    <source>
        <dbReference type="ARBA" id="ARBA00022475"/>
    </source>
</evidence>
<comment type="catalytic activity">
    <reaction evidence="1">
        <text>Random endo-hydrolysis of N-acetyl-beta-D-glucosaminide (1-&gt;4)-beta-linkages in chitin and chitodextrins.</text>
        <dbReference type="EC" id="3.2.1.14"/>
    </reaction>
</comment>
<dbReference type="PROSITE" id="PS01095">
    <property type="entry name" value="GH18_1"/>
    <property type="match status" value="1"/>
</dbReference>
<dbReference type="GO" id="GO:0005576">
    <property type="term" value="C:extracellular region"/>
    <property type="evidence" value="ECO:0007669"/>
    <property type="project" value="TreeGrafter"/>
</dbReference>
<evidence type="ECO:0000256" key="11">
    <source>
        <dbReference type="ARBA" id="ARBA00023288"/>
    </source>
</evidence>
<feature type="domain" description="Chitin-binding type-1" evidence="16">
    <location>
        <begin position="367"/>
        <end position="415"/>
    </location>
</feature>
<dbReference type="PANTHER" id="PTHR45708:SF47">
    <property type="entry name" value="ENDOCHITINASE A"/>
    <property type="match status" value="1"/>
</dbReference>
<keyword evidence="4" id="KW-1003">Cell membrane</keyword>
<dbReference type="GO" id="GO:0000272">
    <property type="term" value="P:polysaccharide catabolic process"/>
    <property type="evidence" value="ECO:0007669"/>
    <property type="project" value="UniProtKB-KW"/>
</dbReference>
<dbReference type="Proteomes" id="UP000034182">
    <property type="component" value="Unassembled WGS sequence"/>
</dbReference>
<accession>A0A0G2EXF8</accession>
<feature type="disulfide bond" evidence="14">
    <location>
        <begin position="386"/>
        <end position="400"/>
    </location>
</feature>
<dbReference type="InterPro" id="IPR017853">
    <property type="entry name" value="GH"/>
</dbReference>
<organism evidence="18 19">
    <name type="scientific">Diplodia seriata</name>
    <dbReference type="NCBI Taxonomy" id="420778"/>
    <lineage>
        <taxon>Eukaryota</taxon>
        <taxon>Fungi</taxon>
        <taxon>Dikarya</taxon>
        <taxon>Ascomycota</taxon>
        <taxon>Pezizomycotina</taxon>
        <taxon>Dothideomycetes</taxon>
        <taxon>Dothideomycetes incertae sedis</taxon>
        <taxon>Botryosphaeriales</taxon>
        <taxon>Botryosphaeriaceae</taxon>
        <taxon>Diplodia</taxon>
    </lineage>
</organism>
<dbReference type="GO" id="GO:0098552">
    <property type="term" value="C:side of membrane"/>
    <property type="evidence" value="ECO:0007669"/>
    <property type="project" value="UniProtKB-KW"/>
</dbReference>
<keyword evidence="5" id="KW-0336">GPI-anchor</keyword>
<evidence type="ECO:0000259" key="16">
    <source>
        <dbReference type="PROSITE" id="PS50941"/>
    </source>
</evidence>
<dbReference type="CDD" id="cd11618">
    <property type="entry name" value="ChtBD1_1"/>
    <property type="match status" value="1"/>
</dbReference>
<protein>
    <recommendedName>
        <fullName evidence="3">chitinase</fullName>
        <ecNumber evidence="3">3.2.1.14</ecNumber>
    </recommendedName>
</protein>
<dbReference type="Gene3D" id="3.30.60.10">
    <property type="entry name" value="Endochitinase-like"/>
    <property type="match status" value="1"/>
</dbReference>
<comment type="caution">
    <text evidence="18">The sequence shown here is derived from an EMBL/GenBank/DDBJ whole genome shotgun (WGS) entry which is preliminary data.</text>
</comment>
<keyword evidence="9" id="KW-0472">Membrane</keyword>
<dbReference type="GO" id="GO:0008061">
    <property type="term" value="F:chitin binding"/>
    <property type="evidence" value="ECO:0007669"/>
    <property type="project" value="UniProtKB-UniRule"/>
</dbReference>
<evidence type="ECO:0000256" key="8">
    <source>
        <dbReference type="ARBA" id="ARBA00023024"/>
    </source>
</evidence>
<dbReference type="EC" id="3.2.1.14" evidence="3"/>
<comment type="caution">
    <text evidence="14">Lacks conserved residue(s) required for the propagation of feature annotation.</text>
</comment>
<sequence>MDMPLSLALPECPVTYPAPAFNPQANTNVAVYWGQGANQGRLVDFCQNGAYDIINIGFINKFPDANGYPGANFGNQCGSETYPGTDLPSNCPWIGQDIKTCQDVYGKKIFLSIGGGSPTDYYLADKDYAESFAEFLWNAFGPSKNDGTPRPFGDAVIDGFDFDIESQMASAPSDAPEYQSQYYPDLINHFHDVLFPEDTSKSYYISAAPQCSFPDAHFGFTFFQTTWVDFVFVQLYNTPQCNAFVSYLGGSLDFFLYLDNLLDSRNPAMRVYAGLTAGLDGAPYDLLAYLPPTLAWQWVQTLQYYSVFGGVMLWEATVDQENTLDGYMYSEYIKAALTGCGSDYTPDSECSFLQYKPNKPQLTISQNGKCGASYGQTCEGSTFGNCCSQYGNCGTTDAFCATVNNCDIRYGLCGADANAAPTCTTSNSITPTPTPPAATPVDTPIDTPVANTPVLTPAVDTPVFTPSANTPIANTPVSTPINTPVFTPINTPVDNTPMVNTPVVNTPVVNTPVVNTPVVNTPVVNTPVVNTPVVNTPVFTPPGINTPVVDTPIFTSSANTPIVGTPVFMSSIYTPPVFSPSGNLIWSHWSYLKPGFWDYFCTNPLWFSFGTWRCDDNRYYNDIHRRLPHRHHHGHYDIYHYGLPDASSLSHPLRLDHHGDRLH</sequence>
<dbReference type="PANTHER" id="PTHR45708">
    <property type="entry name" value="ENDOCHITINASE"/>
    <property type="match status" value="1"/>
</dbReference>
<evidence type="ECO:0000256" key="3">
    <source>
        <dbReference type="ARBA" id="ARBA00012729"/>
    </source>
</evidence>
<dbReference type="AlphaFoldDB" id="A0A0G2EXF8"/>
<evidence type="ECO:0000256" key="7">
    <source>
        <dbReference type="ARBA" id="ARBA00022801"/>
    </source>
</evidence>
<evidence type="ECO:0000256" key="1">
    <source>
        <dbReference type="ARBA" id="ARBA00000822"/>
    </source>
</evidence>
<keyword evidence="14" id="KW-1015">Disulfide bond</keyword>
<dbReference type="InterPro" id="IPR001223">
    <property type="entry name" value="Glyco_hydro18_cat"/>
</dbReference>
<keyword evidence="13" id="KW-0624">Polysaccharide degradation</keyword>
<evidence type="ECO:0000256" key="5">
    <source>
        <dbReference type="ARBA" id="ARBA00022622"/>
    </source>
</evidence>
<comment type="subcellular location">
    <subcellularLocation>
        <location evidence="2">Cell membrane</location>
        <topology evidence="2">Lipid-anchor</topology>
        <topology evidence="2">GPI-anchor</topology>
    </subcellularLocation>
</comment>
<dbReference type="EMBL" id="LAQI01000030">
    <property type="protein sequence ID" value="KKY26771.1"/>
    <property type="molecule type" value="Genomic_DNA"/>
</dbReference>
<keyword evidence="7 15" id="KW-0378">Hydrolase</keyword>
<gene>
    <name evidence="18" type="ORF">UCDDS831_g01050</name>
</gene>
<evidence type="ECO:0000256" key="10">
    <source>
        <dbReference type="ARBA" id="ARBA00023277"/>
    </source>
</evidence>
<keyword evidence="6 14" id="KW-0147">Chitin-binding</keyword>
<evidence type="ECO:0000256" key="9">
    <source>
        <dbReference type="ARBA" id="ARBA00023136"/>
    </source>
</evidence>
<dbReference type="SUPFAM" id="SSF51445">
    <property type="entry name" value="(Trans)glycosidases"/>
    <property type="match status" value="1"/>
</dbReference>
<evidence type="ECO:0000256" key="12">
    <source>
        <dbReference type="ARBA" id="ARBA00023295"/>
    </source>
</evidence>
<evidence type="ECO:0000256" key="6">
    <source>
        <dbReference type="ARBA" id="ARBA00022669"/>
    </source>
</evidence>
<evidence type="ECO:0000313" key="18">
    <source>
        <dbReference type="EMBL" id="KKY26771.1"/>
    </source>
</evidence>
<keyword evidence="12 15" id="KW-0326">Glycosidase</keyword>
<dbReference type="PROSITE" id="PS50941">
    <property type="entry name" value="CHIT_BIND_I_2"/>
    <property type="match status" value="1"/>
</dbReference>
<dbReference type="InterPro" id="IPR001579">
    <property type="entry name" value="Glyco_hydro_18_chit_AS"/>
</dbReference>
<dbReference type="GO" id="GO:0005886">
    <property type="term" value="C:plasma membrane"/>
    <property type="evidence" value="ECO:0007669"/>
    <property type="project" value="UniProtKB-SubCell"/>
</dbReference>
<dbReference type="GO" id="GO:0008843">
    <property type="term" value="F:endochitinase activity"/>
    <property type="evidence" value="ECO:0007669"/>
    <property type="project" value="UniProtKB-EC"/>
</dbReference>
<reference evidence="18 19" key="2">
    <citation type="submission" date="2015-05" db="EMBL/GenBank/DDBJ databases">
        <title>Distinctive expansion of gene families associated with plant cell wall degradation and secondary metabolism in the genomes of grapevine trunk pathogens.</title>
        <authorList>
            <person name="Lawrence D.P."/>
            <person name="Travadon R."/>
            <person name="Rolshausen P.E."/>
            <person name="Baumgartner K."/>
        </authorList>
    </citation>
    <scope>NUCLEOTIDE SEQUENCE [LARGE SCALE GENOMIC DNA]</scope>
    <source>
        <strain evidence="18">DS831</strain>
    </source>
</reference>
<reference evidence="18 19" key="1">
    <citation type="submission" date="2015-03" db="EMBL/GenBank/DDBJ databases">
        <authorList>
            <person name="Morales-Cruz A."/>
            <person name="Amrine K.C."/>
            <person name="Cantu D."/>
        </authorList>
    </citation>
    <scope>NUCLEOTIDE SEQUENCE [LARGE SCALE GENOMIC DNA]</scope>
    <source>
        <strain evidence="18">DS831</strain>
    </source>
</reference>
<evidence type="ECO:0000313" key="19">
    <source>
        <dbReference type="Proteomes" id="UP000034182"/>
    </source>
</evidence>
<evidence type="ECO:0000256" key="2">
    <source>
        <dbReference type="ARBA" id="ARBA00004609"/>
    </source>
</evidence>